<dbReference type="Pfam" id="PF20150">
    <property type="entry name" value="2EXR"/>
    <property type="match status" value="1"/>
</dbReference>
<name>A0AAN6ZSV2_9PEZI</name>
<reference evidence="3" key="1">
    <citation type="journal article" date="2023" name="Mol. Phylogenet. Evol.">
        <title>Genome-scale phylogeny and comparative genomics of the fungal order Sordariales.</title>
        <authorList>
            <person name="Hensen N."/>
            <person name="Bonometti L."/>
            <person name="Westerberg I."/>
            <person name="Brannstrom I.O."/>
            <person name="Guillou S."/>
            <person name="Cros-Aarteil S."/>
            <person name="Calhoun S."/>
            <person name="Haridas S."/>
            <person name="Kuo A."/>
            <person name="Mondo S."/>
            <person name="Pangilinan J."/>
            <person name="Riley R."/>
            <person name="LaButti K."/>
            <person name="Andreopoulos B."/>
            <person name="Lipzen A."/>
            <person name="Chen C."/>
            <person name="Yan M."/>
            <person name="Daum C."/>
            <person name="Ng V."/>
            <person name="Clum A."/>
            <person name="Steindorff A."/>
            <person name="Ohm R.A."/>
            <person name="Martin F."/>
            <person name="Silar P."/>
            <person name="Natvig D.O."/>
            <person name="Lalanne C."/>
            <person name="Gautier V."/>
            <person name="Ament-Velasquez S.L."/>
            <person name="Kruys A."/>
            <person name="Hutchinson M.I."/>
            <person name="Powell A.J."/>
            <person name="Barry K."/>
            <person name="Miller A.N."/>
            <person name="Grigoriev I.V."/>
            <person name="Debuchy R."/>
            <person name="Gladieux P."/>
            <person name="Hiltunen Thoren M."/>
            <person name="Johannesson H."/>
        </authorList>
    </citation>
    <scope>NUCLEOTIDE SEQUENCE</scope>
    <source>
        <strain evidence="3">CBS 538.74</strain>
    </source>
</reference>
<protein>
    <recommendedName>
        <fullName evidence="2">2EXR domain-containing protein</fullName>
    </recommendedName>
</protein>
<evidence type="ECO:0000313" key="4">
    <source>
        <dbReference type="Proteomes" id="UP001302745"/>
    </source>
</evidence>
<dbReference type="Proteomes" id="UP001302745">
    <property type="component" value="Unassembled WGS sequence"/>
</dbReference>
<feature type="region of interest" description="Disordered" evidence="1">
    <location>
        <begin position="65"/>
        <end position="87"/>
    </location>
</feature>
<dbReference type="AlphaFoldDB" id="A0AAN6ZSV2"/>
<dbReference type="InterPro" id="IPR045518">
    <property type="entry name" value="2EXR"/>
</dbReference>
<organism evidence="3 4">
    <name type="scientific">Chaetomidium leptoderma</name>
    <dbReference type="NCBI Taxonomy" id="669021"/>
    <lineage>
        <taxon>Eukaryota</taxon>
        <taxon>Fungi</taxon>
        <taxon>Dikarya</taxon>
        <taxon>Ascomycota</taxon>
        <taxon>Pezizomycotina</taxon>
        <taxon>Sordariomycetes</taxon>
        <taxon>Sordariomycetidae</taxon>
        <taxon>Sordariales</taxon>
        <taxon>Chaetomiaceae</taxon>
        <taxon>Chaetomidium</taxon>
    </lineage>
</organism>
<accession>A0AAN6ZSV2</accession>
<proteinExistence type="predicted"/>
<gene>
    <name evidence="3" type="ORF">C8A00DRAFT_36770</name>
</gene>
<reference evidence="3" key="2">
    <citation type="submission" date="2023-05" db="EMBL/GenBank/DDBJ databases">
        <authorList>
            <consortium name="Lawrence Berkeley National Laboratory"/>
            <person name="Steindorff A."/>
            <person name="Hensen N."/>
            <person name="Bonometti L."/>
            <person name="Westerberg I."/>
            <person name="Brannstrom I.O."/>
            <person name="Guillou S."/>
            <person name="Cros-Aarteil S."/>
            <person name="Calhoun S."/>
            <person name="Haridas S."/>
            <person name="Kuo A."/>
            <person name="Mondo S."/>
            <person name="Pangilinan J."/>
            <person name="Riley R."/>
            <person name="Labutti K."/>
            <person name="Andreopoulos B."/>
            <person name="Lipzen A."/>
            <person name="Chen C."/>
            <person name="Yanf M."/>
            <person name="Daum C."/>
            <person name="Ng V."/>
            <person name="Clum A."/>
            <person name="Ohm R."/>
            <person name="Martin F."/>
            <person name="Silar P."/>
            <person name="Natvig D."/>
            <person name="Lalanne C."/>
            <person name="Gautier V."/>
            <person name="Ament-Velasquez S.L."/>
            <person name="Kruys A."/>
            <person name="Hutchinson M.I."/>
            <person name="Powell A.J."/>
            <person name="Barry K."/>
            <person name="Miller A.N."/>
            <person name="Grigoriev I.V."/>
            <person name="Debuchy R."/>
            <person name="Gladieux P."/>
            <person name="Thoren M.H."/>
            <person name="Johannesson H."/>
        </authorList>
    </citation>
    <scope>NUCLEOTIDE SEQUENCE</scope>
    <source>
        <strain evidence="3">CBS 538.74</strain>
    </source>
</reference>
<evidence type="ECO:0000313" key="3">
    <source>
        <dbReference type="EMBL" id="KAK4150635.1"/>
    </source>
</evidence>
<feature type="domain" description="2EXR" evidence="2">
    <location>
        <begin position="94"/>
        <end position="156"/>
    </location>
</feature>
<keyword evidence="4" id="KW-1185">Reference proteome</keyword>
<feature type="compositionally biased region" description="Low complexity" evidence="1">
    <location>
        <begin position="65"/>
        <end position="79"/>
    </location>
</feature>
<comment type="caution">
    <text evidence="3">The sequence shown here is derived from an EMBL/GenBank/DDBJ whole genome shotgun (WGS) entry which is preliminary data.</text>
</comment>
<evidence type="ECO:0000259" key="2">
    <source>
        <dbReference type="Pfam" id="PF20150"/>
    </source>
</evidence>
<sequence length="403" mass="45896">MDPSLRPSHILDECRQAFFDFDPSRKDDMTPPEKLQPWVDMLRELLLESQLPELLMDRLLRAMSPRSTTTPLSPSSAPTVHVHTAPAGSAPRTFHRFRDLPAELRITIWKPASAQPRRVLRWGDRDESRRISIPFNATTTHMPLIAQACNEARGVVNTRGKLLRAAGSKLLPAVGTSLPPAFGEDLGFVARSGLHPEGSKHPRLVLGAWASDFLFSRKEIAVDYKDFSFSGGCRRPYRFLYSSDRLETLVCITATPNISIDGRAESEAENESVGNRRAHYRRPRSQTRILQKLVMHEEADEFERVNALWKSVEPESHWVWRDKQDLQILDAGIYAPRTASRCLDCERRRWKDKCTRNDRAIFPGRDEFNQEHPWAAKALARMPKLKPAVLLTIHDAAVGDSYY</sequence>
<dbReference type="EMBL" id="MU857059">
    <property type="protein sequence ID" value="KAK4150635.1"/>
    <property type="molecule type" value="Genomic_DNA"/>
</dbReference>
<evidence type="ECO:0000256" key="1">
    <source>
        <dbReference type="SAM" id="MobiDB-lite"/>
    </source>
</evidence>